<feature type="region of interest" description="Disordered" evidence="5">
    <location>
        <begin position="461"/>
        <end position="641"/>
    </location>
</feature>
<keyword evidence="3 6" id="KW-1133">Transmembrane helix</keyword>
<feature type="signal peptide" evidence="7">
    <location>
        <begin position="1"/>
        <end position="17"/>
    </location>
</feature>
<evidence type="ECO:0000256" key="6">
    <source>
        <dbReference type="SAM" id="Phobius"/>
    </source>
</evidence>
<comment type="caution">
    <text evidence="8">The sequence shown here is derived from an EMBL/GenBank/DDBJ whole genome shotgun (WGS) entry which is preliminary data.</text>
</comment>
<dbReference type="EMBL" id="JARK01001376">
    <property type="protein sequence ID" value="EYC14554.1"/>
    <property type="molecule type" value="Genomic_DNA"/>
</dbReference>
<dbReference type="Proteomes" id="UP000024635">
    <property type="component" value="Unassembled WGS sequence"/>
</dbReference>
<dbReference type="PANTHER" id="PTHR15549">
    <property type="entry name" value="PAIRED IMMUNOGLOBULIN-LIKE TYPE 2 RECEPTOR"/>
    <property type="match status" value="1"/>
</dbReference>
<organism evidence="8 9">
    <name type="scientific">Ancylostoma ceylanicum</name>
    <dbReference type="NCBI Taxonomy" id="53326"/>
    <lineage>
        <taxon>Eukaryota</taxon>
        <taxon>Metazoa</taxon>
        <taxon>Ecdysozoa</taxon>
        <taxon>Nematoda</taxon>
        <taxon>Chromadorea</taxon>
        <taxon>Rhabditida</taxon>
        <taxon>Rhabditina</taxon>
        <taxon>Rhabditomorpha</taxon>
        <taxon>Strongyloidea</taxon>
        <taxon>Ancylostomatidae</taxon>
        <taxon>Ancylostomatinae</taxon>
        <taxon>Ancylostoma</taxon>
    </lineage>
</organism>
<feature type="compositionally biased region" description="Basic and acidic residues" evidence="5">
    <location>
        <begin position="314"/>
        <end position="328"/>
    </location>
</feature>
<evidence type="ECO:0000256" key="4">
    <source>
        <dbReference type="ARBA" id="ARBA00023136"/>
    </source>
</evidence>
<feature type="transmembrane region" description="Helical" evidence="6">
    <location>
        <begin position="278"/>
        <end position="304"/>
    </location>
</feature>
<feature type="compositionally biased region" description="Basic and acidic residues" evidence="5">
    <location>
        <begin position="565"/>
        <end position="578"/>
    </location>
</feature>
<feature type="compositionally biased region" description="Basic and acidic residues" evidence="5">
    <location>
        <begin position="340"/>
        <end position="357"/>
    </location>
</feature>
<dbReference type="GO" id="GO:0016020">
    <property type="term" value="C:membrane"/>
    <property type="evidence" value="ECO:0007669"/>
    <property type="project" value="UniProtKB-SubCell"/>
</dbReference>
<protein>
    <recommendedName>
        <fullName evidence="10">C-type lectin domain-containing protein</fullName>
    </recommendedName>
</protein>
<keyword evidence="9" id="KW-1185">Reference proteome</keyword>
<gene>
    <name evidence="8" type="primary">Acey_s0040.g274</name>
    <name evidence="8" type="synonym">Acey-cwp-5</name>
    <name evidence="8" type="ORF">Y032_0040g274</name>
</gene>
<dbReference type="OrthoDB" id="5876859at2759"/>
<dbReference type="InterPro" id="IPR051694">
    <property type="entry name" value="Immunoregulatory_rcpt-like"/>
</dbReference>
<comment type="subcellular location">
    <subcellularLocation>
        <location evidence="1">Membrane</location>
        <topology evidence="1">Single-pass membrane protein</topology>
    </subcellularLocation>
</comment>
<keyword evidence="4 6" id="KW-0472">Membrane</keyword>
<keyword evidence="2 6" id="KW-0812">Transmembrane</keyword>
<evidence type="ECO:0000256" key="7">
    <source>
        <dbReference type="SAM" id="SignalP"/>
    </source>
</evidence>
<accession>A0A016UGV3</accession>
<proteinExistence type="predicted"/>
<sequence>MLLVVLLLFQIDTGVHASCSCSGIEVTESEQKHCWEVHSRAATTWVDADMACQRIGGHLGHPQGDTALKVYAYVKATYTKPVLTGIIAGSAQAKLYAIMCPNNKYHGLLPENTTFFQDPTDTDTCAYLTSQSEKLSFAPCTQDANVLCDRPMEKVDYCNIKMNCTTATTTTTAPILNSTSTTTTTTTTTTLPFNVSLNTSTTTTTLPVNVSLNTSTTTTTLPVIVSLNTSTSTTTSLATTVTTTTILHMQGNNPDTSSKTSCGRHEWNIFGWCMDWRLFLIFLAILLGIFLLICLLHCCCKLCVDPCQVKEKKKKEEEVPKKTKDIKDAPIPVPVPAEKSSLRKLPEPPPENKRYETEQPTAILPPPATVTQPVFVPIPVHDRRESLVKEVEREIRVVAPPKPETVDVGVNTDPWPPEKKRKVKKVDKVQVRQAPVVHSPLVEVDGDLADDVSVHLERWHSAETVIPKGDVPDTTPFVFIRNPKPKGTPKEPPRATSAPFVAEPDCQEEEKPQENPPAPASMPRRFRSPPPAENSAPPSKRTIRSPPAAKRPGPKLRRIPSPPRENVERGRSAEKVPEENNDSPPQIPPKRTRSQREVLVTSFSHRAVRAGGGGGATPVGWKPWANGSSSHSQQQQFLNAD</sequence>
<feature type="region of interest" description="Disordered" evidence="5">
    <location>
        <begin position="406"/>
        <end position="427"/>
    </location>
</feature>
<evidence type="ECO:0000313" key="8">
    <source>
        <dbReference type="EMBL" id="EYC14554.1"/>
    </source>
</evidence>
<evidence type="ECO:0008006" key="10">
    <source>
        <dbReference type="Google" id="ProtNLM"/>
    </source>
</evidence>
<evidence type="ECO:0000313" key="9">
    <source>
        <dbReference type="Proteomes" id="UP000024635"/>
    </source>
</evidence>
<dbReference type="SUPFAM" id="SSF56436">
    <property type="entry name" value="C-type lectin-like"/>
    <property type="match status" value="1"/>
</dbReference>
<evidence type="ECO:0000256" key="2">
    <source>
        <dbReference type="ARBA" id="ARBA00022692"/>
    </source>
</evidence>
<evidence type="ECO:0000256" key="1">
    <source>
        <dbReference type="ARBA" id="ARBA00004167"/>
    </source>
</evidence>
<dbReference type="GO" id="GO:0071944">
    <property type="term" value="C:cell periphery"/>
    <property type="evidence" value="ECO:0007669"/>
    <property type="project" value="UniProtKB-ARBA"/>
</dbReference>
<feature type="region of interest" description="Disordered" evidence="5">
    <location>
        <begin position="314"/>
        <end position="358"/>
    </location>
</feature>
<dbReference type="AlphaFoldDB" id="A0A016UGV3"/>
<evidence type="ECO:0000256" key="5">
    <source>
        <dbReference type="SAM" id="MobiDB-lite"/>
    </source>
</evidence>
<reference evidence="9" key="1">
    <citation type="journal article" date="2015" name="Nat. Genet.">
        <title>The genome and transcriptome of the zoonotic hookworm Ancylostoma ceylanicum identify infection-specific gene families.</title>
        <authorList>
            <person name="Schwarz E.M."/>
            <person name="Hu Y."/>
            <person name="Antoshechkin I."/>
            <person name="Miller M.M."/>
            <person name="Sternberg P.W."/>
            <person name="Aroian R.V."/>
        </authorList>
    </citation>
    <scope>NUCLEOTIDE SEQUENCE</scope>
    <source>
        <strain evidence="9">HY135</strain>
    </source>
</reference>
<feature type="chain" id="PRO_5001488710" description="C-type lectin domain-containing protein" evidence="7">
    <location>
        <begin position="18"/>
        <end position="641"/>
    </location>
</feature>
<name>A0A016UGV3_9BILA</name>
<dbReference type="InterPro" id="IPR016187">
    <property type="entry name" value="CTDL_fold"/>
</dbReference>
<evidence type="ECO:0000256" key="3">
    <source>
        <dbReference type="ARBA" id="ARBA00022989"/>
    </source>
</evidence>
<feature type="compositionally biased region" description="Polar residues" evidence="5">
    <location>
        <begin position="626"/>
        <end position="641"/>
    </location>
</feature>
<dbReference type="STRING" id="53326.A0A016UGV3"/>
<keyword evidence="7" id="KW-0732">Signal</keyword>